<accession>A0ABV2BPC1</accession>
<sequence>MLYQEIADYLRELIAQGVFLPGDKLPSIRLLATQRRVSIATIQRALEELELRGLIYARPKSGFYVNSPDVPANHYPDSIAPLVPKSVKIHEKASQIFAQCEVEGVMNLGTTYPHSAYAPQKVLQKLAGAIIKNQMNDVLAVHFSQGNLILRENLVKRLNQSGCQISAEDLIITNGCLEALSICLRAVAQPGDTIALESPGFIGLFQLVESLGFRAVEIPCHATEGMSLEALQLAIEQWEIKAVAIVPTFSNPLGSNMSENNRRRLVELLAEKSIPLIEDDLLGDLSFDGSRIRPCKAFDKKGLVLYCSSASKTIASGLRVGWIAPGAYFADVAYFKTFTNISAPNFAQMVIAEFFDSGRYDRYLRQLTRQLAQKVYWFQRLVKQYFPEGTIVSSPTGGCILWITLPRGVSGLRVYQGAIEQQIAVVPGELCSASDKFNHCIRINCACDPEIDGAFVIKTLAQIVWQLL</sequence>
<keyword evidence="5" id="KW-0804">Transcription</keyword>
<evidence type="ECO:0000256" key="3">
    <source>
        <dbReference type="ARBA" id="ARBA00023015"/>
    </source>
</evidence>
<dbReference type="InterPro" id="IPR015421">
    <property type="entry name" value="PyrdxlP-dep_Trfase_major"/>
</dbReference>
<dbReference type="InterPro" id="IPR015422">
    <property type="entry name" value="PyrdxlP-dep_Trfase_small"/>
</dbReference>
<evidence type="ECO:0000256" key="5">
    <source>
        <dbReference type="ARBA" id="ARBA00023163"/>
    </source>
</evidence>
<dbReference type="Gene3D" id="1.10.10.10">
    <property type="entry name" value="Winged helix-like DNA-binding domain superfamily/Winged helix DNA-binding domain"/>
    <property type="match status" value="1"/>
</dbReference>
<organism evidence="7 8">
    <name type="scientific">Aliikangiella maris</name>
    <dbReference type="NCBI Taxonomy" id="3162458"/>
    <lineage>
        <taxon>Bacteria</taxon>
        <taxon>Pseudomonadati</taxon>
        <taxon>Pseudomonadota</taxon>
        <taxon>Gammaproteobacteria</taxon>
        <taxon>Oceanospirillales</taxon>
        <taxon>Pleioneaceae</taxon>
        <taxon>Aliikangiella</taxon>
    </lineage>
</organism>
<dbReference type="Gene3D" id="3.90.1150.10">
    <property type="entry name" value="Aspartate Aminotransferase, domain 1"/>
    <property type="match status" value="1"/>
</dbReference>
<dbReference type="InterPro" id="IPR015424">
    <property type="entry name" value="PyrdxlP-dep_Trfase"/>
</dbReference>
<keyword evidence="4" id="KW-0238">DNA-binding</keyword>
<reference evidence="7 8" key="1">
    <citation type="submission" date="2024-06" db="EMBL/GenBank/DDBJ databases">
        <authorList>
            <person name="Li F."/>
        </authorList>
    </citation>
    <scope>NUCLEOTIDE SEQUENCE [LARGE SCALE GENOMIC DNA]</scope>
    <source>
        <strain evidence="7 8">GXAS 311</strain>
    </source>
</reference>
<evidence type="ECO:0000256" key="1">
    <source>
        <dbReference type="ARBA" id="ARBA00005384"/>
    </source>
</evidence>
<dbReference type="PROSITE" id="PS50949">
    <property type="entry name" value="HTH_GNTR"/>
    <property type="match status" value="1"/>
</dbReference>
<dbReference type="InterPro" id="IPR000524">
    <property type="entry name" value="Tscrpt_reg_HTH_GntR"/>
</dbReference>
<dbReference type="CDD" id="cd07377">
    <property type="entry name" value="WHTH_GntR"/>
    <property type="match status" value="1"/>
</dbReference>
<dbReference type="SMART" id="SM00345">
    <property type="entry name" value="HTH_GNTR"/>
    <property type="match status" value="1"/>
</dbReference>
<dbReference type="InterPro" id="IPR036390">
    <property type="entry name" value="WH_DNA-bd_sf"/>
</dbReference>
<dbReference type="GO" id="GO:0008483">
    <property type="term" value="F:transaminase activity"/>
    <property type="evidence" value="ECO:0007669"/>
    <property type="project" value="UniProtKB-KW"/>
</dbReference>
<dbReference type="Pfam" id="PF00392">
    <property type="entry name" value="GntR"/>
    <property type="match status" value="1"/>
</dbReference>
<evidence type="ECO:0000313" key="8">
    <source>
        <dbReference type="Proteomes" id="UP001548189"/>
    </source>
</evidence>
<name>A0ABV2BPC1_9GAMM</name>
<gene>
    <name evidence="7" type="ORF">ABVT43_00360</name>
</gene>
<dbReference type="InterPro" id="IPR004839">
    <property type="entry name" value="Aminotransferase_I/II_large"/>
</dbReference>
<keyword evidence="8" id="KW-1185">Reference proteome</keyword>
<evidence type="ECO:0000256" key="4">
    <source>
        <dbReference type="ARBA" id="ARBA00023125"/>
    </source>
</evidence>
<proteinExistence type="inferred from homology"/>
<dbReference type="EMBL" id="JBEVCJ010000001">
    <property type="protein sequence ID" value="MET1253568.1"/>
    <property type="molecule type" value="Genomic_DNA"/>
</dbReference>
<keyword evidence="7" id="KW-0808">Transferase</keyword>
<comment type="caution">
    <text evidence="7">The sequence shown here is derived from an EMBL/GenBank/DDBJ whole genome shotgun (WGS) entry which is preliminary data.</text>
</comment>
<dbReference type="Proteomes" id="UP001548189">
    <property type="component" value="Unassembled WGS sequence"/>
</dbReference>
<keyword evidence="7" id="KW-0032">Aminotransferase</keyword>
<feature type="domain" description="HTH gntR-type" evidence="6">
    <location>
        <begin position="1"/>
        <end position="68"/>
    </location>
</feature>
<dbReference type="Gene3D" id="3.40.640.10">
    <property type="entry name" value="Type I PLP-dependent aspartate aminotransferase-like (Major domain)"/>
    <property type="match status" value="1"/>
</dbReference>
<keyword evidence="2" id="KW-0663">Pyridoxal phosphate</keyword>
<evidence type="ECO:0000259" key="6">
    <source>
        <dbReference type="PROSITE" id="PS50949"/>
    </source>
</evidence>
<dbReference type="PANTHER" id="PTHR46577:SF2">
    <property type="entry name" value="TRANSCRIPTIONAL REGULATORY PROTEIN"/>
    <property type="match status" value="1"/>
</dbReference>
<dbReference type="InterPro" id="IPR036388">
    <property type="entry name" value="WH-like_DNA-bd_sf"/>
</dbReference>
<dbReference type="Pfam" id="PF00155">
    <property type="entry name" value="Aminotran_1_2"/>
    <property type="match status" value="1"/>
</dbReference>
<dbReference type="RefSeq" id="WP_353873109.1">
    <property type="nucleotide sequence ID" value="NZ_JBEVCJ010000001.1"/>
</dbReference>
<dbReference type="SUPFAM" id="SSF53383">
    <property type="entry name" value="PLP-dependent transferases"/>
    <property type="match status" value="1"/>
</dbReference>
<comment type="similarity">
    <text evidence="1">In the C-terminal section; belongs to the class-I pyridoxal-phosphate-dependent aminotransferase family.</text>
</comment>
<protein>
    <submittedName>
        <fullName evidence="7">PLP-dependent aminotransferase family protein</fullName>
    </submittedName>
</protein>
<dbReference type="CDD" id="cd00609">
    <property type="entry name" value="AAT_like"/>
    <property type="match status" value="1"/>
</dbReference>
<keyword evidence="3" id="KW-0805">Transcription regulation</keyword>
<dbReference type="PANTHER" id="PTHR46577">
    <property type="entry name" value="HTH-TYPE TRANSCRIPTIONAL REGULATORY PROTEIN GABR"/>
    <property type="match status" value="1"/>
</dbReference>
<evidence type="ECO:0000256" key="2">
    <source>
        <dbReference type="ARBA" id="ARBA00022898"/>
    </source>
</evidence>
<dbReference type="InterPro" id="IPR051446">
    <property type="entry name" value="HTH_trans_reg/aminotransferase"/>
</dbReference>
<evidence type="ECO:0000313" key="7">
    <source>
        <dbReference type="EMBL" id="MET1253568.1"/>
    </source>
</evidence>
<dbReference type="SUPFAM" id="SSF46785">
    <property type="entry name" value="Winged helix' DNA-binding domain"/>
    <property type="match status" value="1"/>
</dbReference>